<dbReference type="PATRIC" id="fig|1263870.3.peg.2596"/>
<dbReference type="RefSeq" id="WP_008678097.1">
    <property type="nucleotide sequence ID" value="NZ_ANOH01000169.1"/>
</dbReference>
<dbReference type="Gene3D" id="2.130.10.10">
    <property type="entry name" value="YVTN repeat-like/Quinoprotein amine dehydrogenase"/>
    <property type="match status" value="1"/>
</dbReference>
<dbReference type="AlphaFoldDB" id="M5U3S5"/>
<dbReference type="SUPFAM" id="SSF50998">
    <property type="entry name" value="Quinoprotein alcohol dehydrogenase-like"/>
    <property type="match status" value="1"/>
</dbReference>
<evidence type="ECO:0000259" key="2">
    <source>
        <dbReference type="Pfam" id="PF13360"/>
    </source>
</evidence>
<dbReference type="EMBL" id="ANOH01000169">
    <property type="protein sequence ID" value="EMI56105.1"/>
    <property type="molecule type" value="Genomic_DNA"/>
</dbReference>
<dbReference type="SMART" id="SM00564">
    <property type="entry name" value="PQQ"/>
    <property type="match status" value="4"/>
</dbReference>
<dbReference type="Proteomes" id="UP000011885">
    <property type="component" value="Unassembled WGS sequence"/>
</dbReference>
<name>M5U3S5_9BACT</name>
<evidence type="ECO:0000313" key="4">
    <source>
        <dbReference type="Proteomes" id="UP000011885"/>
    </source>
</evidence>
<dbReference type="OrthoDB" id="273000at2"/>
<reference evidence="3 4" key="1">
    <citation type="journal article" date="2013" name="Mar. Genomics">
        <title>Expression of sulfatases in Rhodopirellula baltica and the diversity of sulfatases in the genus Rhodopirellula.</title>
        <authorList>
            <person name="Wegner C.E."/>
            <person name="Richter-Heitmann T."/>
            <person name="Klindworth A."/>
            <person name="Klockow C."/>
            <person name="Richter M."/>
            <person name="Achstetter T."/>
            <person name="Glockner F.O."/>
            <person name="Harder J."/>
        </authorList>
    </citation>
    <scope>NUCLEOTIDE SEQUENCE [LARGE SCALE GENOMIC DNA]</scope>
    <source>
        <strain evidence="3 4">SM41</strain>
    </source>
</reference>
<organism evidence="3 4">
    <name type="scientific">Rhodopirellula sallentina SM41</name>
    <dbReference type="NCBI Taxonomy" id="1263870"/>
    <lineage>
        <taxon>Bacteria</taxon>
        <taxon>Pseudomonadati</taxon>
        <taxon>Planctomycetota</taxon>
        <taxon>Planctomycetia</taxon>
        <taxon>Pirellulales</taxon>
        <taxon>Pirellulaceae</taxon>
        <taxon>Rhodopirellula</taxon>
    </lineage>
</organism>
<comment type="caution">
    <text evidence="3">The sequence shown here is derived from an EMBL/GenBank/DDBJ whole genome shotgun (WGS) entry which is preliminary data.</text>
</comment>
<keyword evidence="4" id="KW-1185">Reference proteome</keyword>
<feature type="compositionally biased region" description="Basic and acidic residues" evidence="1">
    <location>
        <begin position="539"/>
        <end position="550"/>
    </location>
</feature>
<dbReference type="InterPro" id="IPR011047">
    <property type="entry name" value="Quinoprotein_ADH-like_sf"/>
</dbReference>
<proteinExistence type="predicted"/>
<protein>
    <submittedName>
        <fullName evidence="3">Serine/threonine protein kinase related protein</fullName>
    </submittedName>
</protein>
<sequence>MIRVLPSLSDSSRFRRCRHFSAGCTVVLAVIGSAFTAQKSAHAAERDVLLPRDLEQVDLVQAWRRLLSVPAGKQSIIDHSIYVHNSLVKQFVEVVEKSDAGGGSAADGAGSDAAGGGAAGSESAGESTGKQETAEDRTVFARYLLEVPDVPEGEPVTSVARKTRTLTMLDRMTFGGRASFATSGLLDRAEAERRARNEIRRLKLRGIEAEIGFREVPAIRMYTLSNDGTVEARDAESGEVIWLQRVGDRVRGYSGFGVGEKYLSVLNGGELIKMDVTNGEIFSVDKLRYVPMAGPRHCGAWAIIPSIGNRMVGYPLDNTHRDVFAEMVTGSAVAPPTLAIGQEKIAWGTSEGFVYVMEATGEPEIQFRLNTDGVVGGAPAAAPGGRFYFGAASGQIYGLRATRSGEVMWSRPTGDPIFDSPVFFDEKVLFRSTYGNLMCVDAATGKDIWDGFSGGISQVLGVLEDRIYARSLSGSLVVLDVADGSIVQQLPGISPKVLETNIVSDRLYFVNKAGAVQCLHRPGADMPTLAASTEPASPDEEKGKDAEKAKKPAGGAPAGGDPFGGGADPFGGGGADPFGGGADPFGGGGADPFGGGGAVDPFAPSGDENADPFGGF</sequence>
<keyword evidence="3" id="KW-0723">Serine/threonine-protein kinase</keyword>
<keyword evidence="3" id="KW-0808">Transferase</keyword>
<gene>
    <name evidence="3" type="ORF">RSSM_02440</name>
</gene>
<dbReference type="InterPro" id="IPR002372">
    <property type="entry name" value="PQQ_rpt_dom"/>
</dbReference>
<dbReference type="InterPro" id="IPR018391">
    <property type="entry name" value="PQQ_b-propeller_rpt"/>
</dbReference>
<dbReference type="InterPro" id="IPR015943">
    <property type="entry name" value="WD40/YVTN_repeat-like_dom_sf"/>
</dbReference>
<dbReference type="GO" id="GO:0004674">
    <property type="term" value="F:protein serine/threonine kinase activity"/>
    <property type="evidence" value="ECO:0007669"/>
    <property type="project" value="UniProtKB-KW"/>
</dbReference>
<feature type="compositionally biased region" description="Gly residues" evidence="1">
    <location>
        <begin position="556"/>
        <end position="598"/>
    </location>
</feature>
<dbReference type="PANTHER" id="PTHR34512:SF30">
    <property type="entry name" value="OUTER MEMBRANE PROTEIN ASSEMBLY FACTOR BAMB"/>
    <property type="match status" value="1"/>
</dbReference>
<feature type="domain" description="Pyrrolo-quinoline quinone repeat" evidence="2">
    <location>
        <begin position="375"/>
        <end position="491"/>
    </location>
</feature>
<feature type="region of interest" description="Disordered" evidence="1">
    <location>
        <begin position="526"/>
        <end position="616"/>
    </location>
</feature>
<keyword evidence="3" id="KW-0418">Kinase</keyword>
<dbReference type="Pfam" id="PF13360">
    <property type="entry name" value="PQQ_2"/>
    <property type="match status" value="1"/>
</dbReference>
<feature type="region of interest" description="Disordered" evidence="1">
    <location>
        <begin position="102"/>
        <end position="133"/>
    </location>
</feature>
<dbReference type="PANTHER" id="PTHR34512">
    <property type="entry name" value="CELL SURFACE PROTEIN"/>
    <property type="match status" value="1"/>
</dbReference>
<evidence type="ECO:0000256" key="1">
    <source>
        <dbReference type="SAM" id="MobiDB-lite"/>
    </source>
</evidence>
<evidence type="ECO:0000313" key="3">
    <source>
        <dbReference type="EMBL" id="EMI56105.1"/>
    </source>
</evidence>
<accession>M5U3S5</accession>